<sequence length="59" mass="6647">MLESTNRLAWSSTIWQGMGNGLNAFKHLIIRKSNGKSEIVKDFDWIADANAVRVELKGK</sequence>
<accession>A0A0F9RFJ8</accession>
<reference evidence="1" key="1">
    <citation type="journal article" date="2015" name="Nature">
        <title>Complex archaea that bridge the gap between prokaryotes and eukaryotes.</title>
        <authorList>
            <person name="Spang A."/>
            <person name="Saw J.H."/>
            <person name="Jorgensen S.L."/>
            <person name="Zaremba-Niedzwiedzka K."/>
            <person name="Martijn J."/>
            <person name="Lind A.E."/>
            <person name="van Eijk R."/>
            <person name="Schleper C."/>
            <person name="Guy L."/>
            <person name="Ettema T.J."/>
        </authorList>
    </citation>
    <scope>NUCLEOTIDE SEQUENCE</scope>
</reference>
<organism evidence="1">
    <name type="scientific">marine sediment metagenome</name>
    <dbReference type="NCBI Taxonomy" id="412755"/>
    <lineage>
        <taxon>unclassified sequences</taxon>
        <taxon>metagenomes</taxon>
        <taxon>ecological metagenomes</taxon>
    </lineage>
</organism>
<dbReference type="AlphaFoldDB" id="A0A0F9RFJ8"/>
<proteinExistence type="predicted"/>
<protein>
    <submittedName>
        <fullName evidence="1">Uncharacterized protein</fullName>
    </submittedName>
</protein>
<evidence type="ECO:0000313" key="1">
    <source>
        <dbReference type="EMBL" id="KKN48397.1"/>
    </source>
</evidence>
<gene>
    <name evidence="1" type="ORF">LCGC14_0653440</name>
</gene>
<dbReference type="EMBL" id="LAZR01001224">
    <property type="protein sequence ID" value="KKN48397.1"/>
    <property type="molecule type" value="Genomic_DNA"/>
</dbReference>
<comment type="caution">
    <text evidence="1">The sequence shown here is derived from an EMBL/GenBank/DDBJ whole genome shotgun (WGS) entry which is preliminary data.</text>
</comment>
<name>A0A0F9RFJ8_9ZZZZ</name>